<dbReference type="PANTHER" id="PTHR37375:SF1">
    <property type="entry name" value="DUF2470 DOMAIN-CONTAINING PROTEIN"/>
    <property type="match status" value="1"/>
</dbReference>
<sequence>MAAMYRKAPKLHFWCKFAPQVLQARCASSNVVGQSTKRAAADERAARQEASLSLVQRCKNLLVANWRGQLTTITTSTTTNGADPEASKVWGSLVNYTLVAGKPVVWVPRNDAHEVNLLMDDRGSIVVGHTDPPPLVHAWRDVGFVPPRAVLLGPFTPLEPHEQEYVKRRVLKARDSNREGIEKAGAALRSVLQEAGRSASSRIHALSTMAEASTTDFAIYRCSPRSGQFVDLLGGRHEVAVSDIAGAATDPLCSVLAALVEGINQSEARRFALIVFCAVYLQVRAQDAYMFAVDRWGFNVLAKVVPTNKSVALDTNNKLWKEFRFGFSREVRGAEAFCSLLAEMEKESLEAMNRAQEVDPKFHEHTPKPKTET</sequence>
<reference evidence="1" key="1">
    <citation type="submission" date="2024-02" db="EMBL/GenBank/DDBJ databases">
        <authorList>
            <consortium name="ELIXIR-Norway"/>
            <consortium name="Elixir Norway"/>
        </authorList>
    </citation>
    <scope>NUCLEOTIDE SEQUENCE</scope>
</reference>
<dbReference type="Proteomes" id="UP001497512">
    <property type="component" value="Chromosome 19"/>
</dbReference>
<proteinExistence type="predicted"/>
<dbReference type="Gene3D" id="3.20.180.10">
    <property type="entry name" value="PNP-oxidase-like"/>
    <property type="match status" value="1"/>
</dbReference>
<dbReference type="InterPro" id="IPR037119">
    <property type="entry name" value="Haem_oxidase_HugZ-like_sf"/>
</dbReference>
<keyword evidence="2" id="KW-1185">Reference proteome</keyword>
<name>A0ABP0U6E8_9BRYO</name>
<protein>
    <submittedName>
        <fullName evidence="1">Uncharacterized protein</fullName>
    </submittedName>
</protein>
<dbReference type="PANTHER" id="PTHR37375">
    <property type="entry name" value="EXPRESSED PROTEIN"/>
    <property type="match status" value="1"/>
</dbReference>
<dbReference type="EMBL" id="OZ019911">
    <property type="protein sequence ID" value="CAK9213601.1"/>
    <property type="molecule type" value="Genomic_DNA"/>
</dbReference>
<evidence type="ECO:0000313" key="2">
    <source>
        <dbReference type="Proteomes" id="UP001497512"/>
    </source>
</evidence>
<accession>A0ABP0U6E8</accession>
<dbReference type="InterPro" id="IPR012349">
    <property type="entry name" value="Split_barrel_FMN-bd"/>
</dbReference>
<evidence type="ECO:0000313" key="1">
    <source>
        <dbReference type="EMBL" id="CAK9213601.1"/>
    </source>
</evidence>
<dbReference type="SUPFAM" id="SSF50475">
    <property type="entry name" value="FMN-binding split barrel"/>
    <property type="match status" value="1"/>
</dbReference>
<gene>
    <name evidence="1" type="ORF">CSSPTR1EN2_LOCUS11818</name>
</gene>
<dbReference type="Gene3D" id="2.30.110.10">
    <property type="entry name" value="Electron Transport, Fmn-binding Protein, Chain A"/>
    <property type="match status" value="1"/>
</dbReference>
<organism evidence="1 2">
    <name type="scientific">Sphagnum troendelagicum</name>
    <dbReference type="NCBI Taxonomy" id="128251"/>
    <lineage>
        <taxon>Eukaryota</taxon>
        <taxon>Viridiplantae</taxon>
        <taxon>Streptophyta</taxon>
        <taxon>Embryophyta</taxon>
        <taxon>Bryophyta</taxon>
        <taxon>Sphagnophytina</taxon>
        <taxon>Sphagnopsida</taxon>
        <taxon>Sphagnales</taxon>
        <taxon>Sphagnaceae</taxon>
        <taxon>Sphagnum</taxon>
    </lineage>
</organism>